<reference evidence="1 2" key="1">
    <citation type="journal article" date="2019" name="Int. J. Syst. Evol. Microbiol.">
        <title>The Global Catalogue of Microorganisms (GCM) 10K type strain sequencing project: providing services to taxonomists for standard genome sequencing and annotation.</title>
        <authorList>
            <consortium name="The Broad Institute Genomics Platform"/>
            <consortium name="The Broad Institute Genome Sequencing Center for Infectious Disease"/>
            <person name="Wu L."/>
            <person name="Ma J."/>
        </authorList>
    </citation>
    <scope>NUCLEOTIDE SEQUENCE [LARGE SCALE GENOMIC DNA]</scope>
    <source>
        <strain evidence="1 2">JCM 4565</strain>
    </source>
</reference>
<proteinExistence type="predicted"/>
<sequence length="71" mass="7612">MGGAHGRAVVSVPHSAGPSVIVVGSDDGCDACVGITRERHHATVRRNWSAVWALEARMSAHWEFAHRAVPQ</sequence>
<organism evidence="1 2">
    <name type="scientific">Streptomyces blastmyceticus</name>
    <dbReference type="NCBI Taxonomy" id="68180"/>
    <lineage>
        <taxon>Bacteria</taxon>
        <taxon>Bacillati</taxon>
        <taxon>Actinomycetota</taxon>
        <taxon>Actinomycetes</taxon>
        <taxon>Kitasatosporales</taxon>
        <taxon>Streptomycetaceae</taxon>
        <taxon>Streptomyces</taxon>
    </lineage>
</organism>
<keyword evidence="2" id="KW-1185">Reference proteome</keyword>
<accession>A0ABN0WJJ6</accession>
<evidence type="ECO:0000313" key="1">
    <source>
        <dbReference type="EMBL" id="GAA0339820.1"/>
    </source>
</evidence>
<evidence type="ECO:0000313" key="2">
    <source>
        <dbReference type="Proteomes" id="UP001500063"/>
    </source>
</evidence>
<protein>
    <submittedName>
        <fullName evidence="1">Uncharacterized protein</fullName>
    </submittedName>
</protein>
<dbReference type="Proteomes" id="UP001500063">
    <property type="component" value="Unassembled WGS sequence"/>
</dbReference>
<comment type="caution">
    <text evidence="1">The sequence shown here is derived from an EMBL/GenBank/DDBJ whole genome shotgun (WGS) entry which is preliminary data.</text>
</comment>
<dbReference type="EMBL" id="BAAABW010000008">
    <property type="protein sequence ID" value="GAA0339820.1"/>
    <property type="molecule type" value="Genomic_DNA"/>
</dbReference>
<name>A0ABN0WJJ6_9ACTN</name>
<gene>
    <name evidence="1" type="ORF">GCM10010319_14800</name>
</gene>